<dbReference type="AlphaFoldDB" id="A0A4P7PF89"/>
<dbReference type="EMBL" id="CP035088">
    <property type="protein sequence ID" value="QBZ89318.1"/>
    <property type="molecule type" value="Genomic_DNA"/>
</dbReference>
<gene>
    <name evidence="1" type="ORF">EPZ47_11575</name>
</gene>
<dbReference type="Proteomes" id="UP000296468">
    <property type="component" value="Chromosome"/>
</dbReference>
<dbReference type="KEGG" id="pvk:EPZ47_11575"/>
<dbReference type="RefSeq" id="WP_135844882.1">
    <property type="nucleotide sequence ID" value="NZ_CP035088.1"/>
</dbReference>
<name>A0A4P7PF89_9PSED</name>
<sequence length="149" mass="16481">MQIVIDTRPDEVLRLEHLLEGYNYTVWVNTYGPLGIKQTLEEALRSSVSKDCVVGNATSVSVGDARSQALELLLHAGDGGYGPLDLLTKRSEILSLAEALFQSVNLDQAENVTSFWLAKGHPAYPVFWDFAFDIHILGQRWILMGSSSD</sequence>
<accession>A0A4P7PF89</accession>
<evidence type="ECO:0000313" key="2">
    <source>
        <dbReference type="Proteomes" id="UP000296468"/>
    </source>
</evidence>
<dbReference type="OrthoDB" id="8410554at2"/>
<evidence type="ECO:0000313" key="1">
    <source>
        <dbReference type="EMBL" id="QBZ89318.1"/>
    </source>
</evidence>
<reference evidence="1 2" key="1">
    <citation type="journal article" date="2019" name="Front. Microbiol.">
        <title>In silico and Genetic Analyses of Cyclic Lipopeptide Synthetic Gene Clusters in Pseudomonas sp. 11K1.</title>
        <authorList>
            <person name="Zhao H."/>
            <person name="Liu Y.P."/>
            <person name="Zhang L.Q."/>
        </authorList>
    </citation>
    <scope>NUCLEOTIDE SEQUENCE [LARGE SCALE GENOMIC DNA]</scope>
    <source>
        <strain evidence="1 2">11K1</strain>
    </source>
</reference>
<organism evidence="1 2">
    <name type="scientific">Pseudomonas viciae</name>
    <dbReference type="NCBI Taxonomy" id="2505979"/>
    <lineage>
        <taxon>Bacteria</taxon>
        <taxon>Pseudomonadati</taxon>
        <taxon>Pseudomonadota</taxon>
        <taxon>Gammaproteobacteria</taxon>
        <taxon>Pseudomonadales</taxon>
        <taxon>Pseudomonadaceae</taxon>
        <taxon>Pseudomonas</taxon>
    </lineage>
</organism>
<proteinExistence type="predicted"/>
<protein>
    <submittedName>
        <fullName evidence="1">Uncharacterized protein</fullName>
    </submittedName>
</protein>